<keyword evidence="3" id="KW-1185">Reference proteome</keyword>
<accession>A0A2T7BKU3</accession>
<feature type="transmembrane region" description="Helical" evidence="1">
    <location>
        <begin position="27"/>
        <end position="51"/>
    </location>
</feature>
<comment type="caution">
    <text evidence="2">The sequence shown here is derived from an EMBL/GenBank/DDBJ whole genome shotgun (WGS) entry which is preliminary data.</text>
</comment>
<feature type="transmembrane region" description="Helical" evidence="1">
    <location>
        <begin position="135"/>
        <end position="157"/>
    </location>
</feature>
<dbReference type="AlphaFoldDB" id="A0A2T7BKU3"/>
<feature type="transmembrane region" description="Helical" evidence="1">
    <location>
        <begin position="72"/>
        <end position="97"/>
    </location>
</feature>
<keyword evidence="1" id="KW-0472">Membrane</keyword>
<feature type="transmembrane region" description="Helical" evidence="1">
    <location>
        <begin position="211"/>
        <end position="231"/>
    </location>
</feature>
<feature type="transmembrane region" description="Helical" evidence="1">
    <location>
        <begin position="187"/>
        <end position="205"/>
    </location>
</feature>
<reference evidence="2 3" key="1">
    <citation type="submission" date="2018-04" db="EMBL/GenBank/DDBJ databases">
        <title>Chitinophaga fuyangensis sp. nov., isolated from soil in a chemical factory.</title>
        <authorList>
            <person name="Chen K."/>
        </authorList>
    </citation>
    <scope>NUCLEOTIDE SEQUENCE [LARGE SCALE GENOMIC DNA]</scope>
    <source>
        <strain evidence="2 3">LY-1</strain>
    </source>
</reference>
<name>A0A2T7BKU3_9BACT</name>
<organism evidence="2 3">
    <name type="scientific">Chitinophaga parva</name>
    <dbReference type="NCBI Taxonomy" id="2169414"/>
    <lineage>
        <taxon>Bacteria</taxon>
        <taxon>Pseudomonadati</taxon>
        <taxon>Bacteroidota</taxon>
        <taxon>Chitinophagia</taxon>
        <taxon>Chitinophagales</taxon>
        <taxon>Chitinophagaceae</taxon>
        <taxon>Chitinophaga</taxon>
    </lineage>
</organism>
<feature type="transmembrane region" description="Helical" evidence="1">
    <location>
        <begin position="109"/>
        <end position="126"/>
    </location>
</feature>
<dbReference type="RefSeq" id="WP_108684941.1">
    <property type="nucleotide sequence ID" value="NZ_QCYK01000001.1"/>
</dbReference>
<dbReference type="EMBL" id="QCYK01000001">
    <property type="protein sequence ID" value="PUZ28303.1"/>
    <property type="molecule type" value="Genomic_DNA"/>
</dbReference>
<keyword evidence="1" id="KW-1133">Transmembrane helix</keyword>
<dbReference type="Proteomes" id="UP000244450">
    <property type="component" value="Unassembled WGS sequence"/>
</dbReference>
<keyword evidence="1" id="KW-0812">Transmembrane</keyword>
<protein>
    <recommendedName>
        <fullName evidence="4">PAP2 family protein</fullName>
    </recommendedName>
</protein>
<gene>
    <name evidence="2" type="ORF">DCC81_02115</name>
</gene>
<evidence type="ECO:0000313" key="3">
    <source>
        <dbReference type="Proteomes" id="UP000244450"/>
    </source>
</evidence>
<evidence type="ECO:0000256" key="1">
    <source>
        <dbReference type="SAM" id="Phobius"/>
    </source>
</evidence>
<dbReference type="OrthoDB" id="9786064at2"/>
<sequence>MMENTRPAQGSRTVYTSAPSFPKATKAFAQVVSVIFHPLFIPTLITVMLVCSLPEYFATFRNLSKRFDYDIFYFRVVSITLMFPLLVVLLCRTLGFLPSIQLKGQQDRIIPYLSTMIFYFWAFYTFKKEGQAPPFFVVFFLGIFIAVIVSFITNIFVKISMHMVGWGGVIGYLLTLMWGLQVNVSLPLLVAFLVCGLVATCRMILNAHSPFEVYLGIVVGIVSQLVAYGIVG</sequence>
<proteinExistence type="predicted"/>
<evidence type="ECO:0000313" key="2">
    <source>
        <dbReference type="EMBL" id="PUZ28303.1"/>
    </source>
</evidence>
<evidence type="ECO:0008006" key="4">
    <source>
        <dbReference type="Google" id="ProtNLM"/>
    </source>
</evidence>